<sequence>MIDTRFDTSIDLRGEIENYRQVALIKYYKMLLEIDPKKDRLTLLAVLRCIDKLERHSQERKRPRCDRKKMQADGTLAWHYQKRNQLFRKAGLYDIESTQYLVDHEEIFDTPEEREEREQFEACRREALRKQEERKNEENEKAASETASTPENREEKESDSYERKPGDTPESLENEFGNREENLTNHIDTPEYRPSPLSPLSGNIWCETYVRTPIGEPNPGFHAASFGCNRRE</sequence>
<feature type="region of interest" description="Disordered" evidence="1">
    <location>
        <begin position="130"/>
        <end position="203"/>
    </location>
</feature>
<name>K0XKB7_9BACT</name>
<dbReference type="RefSeq" id="WP_008861991.1">
    <property type="nucleotide sequence ID" value="NZ_CAXSYG010000005.1"/>
</dbReference>
<evidence type="ECO:0000256" key="1">
    <source>
        <dbReference type="SAM" id="MobiDB-lite"/>
    </source>
</evidence>
<dbReference type="HOGENOM" id="CLU_1313393_0_0_10"/>
<dbReference type="AlphaFoldDB" id="K0XKB7"/>
<keyword evidence="3" id="KW-1185">Reference proteome</keyword>
<evidence type="ECO:0000313" key="2">
    <source>
        <dbReference type="EMBL" id="EJZ64270.1"/>
    </source>
</evidence>
<feature type="compositionally biased region" description="Basic and acidic residues" evidence="1">
    <location>
        <begin position="151"/>
        <end position="167"/>
    </location>
</feature>
<feature type="compositionally biased region" description="Basic and acidic residues" evidence="1">
    <location>
        <begin position="130"/>
        <end position="143"/>
    </location>
</feature>
<comment type="caution">
    <text evidence="2">The sequence shown here is derived from an EMBL/GenBank/DDBJ whole genome shotgun (WGS) entry which is preliminary data.</text>
</comment>
<dbReference type="Proteomes" id="UP000006044">
    <property type="component" value="Unassembled WGS sequence"/>
</dbReference>
<protein>
    <submittedName>
        <fullName evidence="2">Uncharacterized protein</fullName>
    </submittedName>
</protein>
<evidence type="ECO:0000313" key="3">
    <source>
        <dbReference type="Proteomes" id="UP000006044"/>
    </source>
</evidence>
<dbReference type="GeneID" id="77848792"/>
<proteinExistence type="predicted"/>
<reference evidence="2 3" key="1">
    <citation type="submission" date="2012-08" db="EMBL/GenBank/DDBJ databases">
        <title>The Genome Sequence of Barnesiella intestinihominis YIT 11860.</title>
        <authorList>
            <consortium name="The Broad Institute Genome Sequencing Platform"/>
            <person name="Earl A."/>
            <person name="Ward D."/>
            <person name="Feldgarden M."/>
            <person name="Gevers D."/>
            <person name="Morotomi M."/>
            <person name="Walker B."/>
            <person name="Young S.K."/>
            <person name="Zeng Q."/>
            <person name="Gargeya S."/>
            <person name="Fitzgerald M."/>
            <person name="Haas B."/>
            <person name="Abouelleil A."/>
            <person name="Alvarado L."/>
            <person name="Arachchi H.M."/>
            <person name="Berlin A.M."/>
            <person name="Chapman S.B."/>
            <person name="Goldberg J."/>
            <person name="Griggs A."/>
            <person name="Gujja S."/>
            <person name="Hansen M."/>
            <person name="Howarth C."/>
            <person name="Imamovic A."/>
            <person name="Larimer J."/>
            <person name="McCowen C."/>
            <person name="Montmayeur A."/>
            <person name="Murphy C."/>
            <person name="Neiman D."/>
            <person name="Pearson M."/>
            <person name="Priest M."/>
            <person name="Roberts A."/>
            <person name="Saif S."/>
            <person name="Shea T."/>
            <person name="Sisk P."/>
            <person name="Sykes S."/>
            <person name="Wortman J."/>
            <person name="Nusbaum C."/>
            <person name="Birren B."/>
        </authorList>
    </citation>
    <scope>NUCLEOTIDE SEQUENCE [LARGE SCALE GENOMIC DNA]</scope>
    <source>
        <strain evidence="2 3">YIT 11860</strain>
    </source>
</reference>
<dbReference type="STRING" id="742726.HMPREF9448_01530"/>
<dbReference type="EMBL" id="ADLE01000009">
    <property type="protein sequence ID" value="EJZ64270.1"/>
    <property type="molecule type" value="Genomic_DNA"/>
</dbReference>
<feature type="compositionally biased region" description="Basic and acidic residues" evidence="1">
    <location>
        <begin position="176"/>
        <end position="191"/>
    </location>
</feature>
<gene>
    <name evidence="2" type="ORF">HMPREF9448_01530</name>
</gene>
<accession>K0XKB7</accession>
<organism evidence="2 3">
    <name type="scientific">Barnesiella intestinihominis YIT 11860</name>
    <dbReference type="NCBI Taxonomy" id="742726"/>
    <lineage>
        <taxon>Bacteria</taxon>
        <taxon>Pseudomonadati</taxon>
        <taxon>Bacteroidota</taxon>
        <taxon>Bacteroidia</taxon>
        <taxon>Bacteroidales</taxon>
        <taxon>Barnesiellaceae</taxon>
        <taxon>Barnesiella</taxon>
    </lineage>
</organism>